<dbReference type="SUPFAM" id="SSF53613">
    <property type="entry name" value="Ribokinase-like"/>
    <property type="match status" value="1"/>
</dbReference>
<sequence length="292" mass="31907">MPDVLFAGLTTIDIQYFVDQFPGSNQKIKSASPAILVGGPAANAAAAYAFLKGNATILTAIGRNPFRKTILKDFGSLNIGAIDFIEDEEQEAVLATVITSSNGDRAIVSHHPDDHSARSIDFGNFLEQLNPSIIMIDGFYPTMTLELCQEAKRREVTVVFDGGSWKTHLDELIPLLDIVICSADFMPPGCSTHSEVIDFFQAHGIKRIAISRGEHSILFSEEGDIKEIPVGKRLVIDSLGAGDFLHGAFCYYWHKGLDFEASLRASSEFASATCSYKGTRTCFSELIQSEFV</sequence>
<feature type="domain" description="Carbohydrate kinase PfkB" evidence="3">
    <location>
        <begin position="2"/>
        <end position="283"/>
    </location>
</feature>
<dbReference type="GO" id="GO:0016301">
    <property type="term" value="F:kinase activity"/>
    <property type="evidence" value="ECO:0007669"/>
    <property type="project" value="UniProtKB-KW"/>
</dbReference>
<evidence type="ECO:0000313" key="4">
    <source>
        <dbReference type="EMBL" id="RKD90061.1"/>
    </source>
</evidence>
<dbReference type="RefSeq" id="WP_120271494.1">
    <property type="nucleotide sequence ID" value="NZ_RAPN01000001.1"/>
</dbReference>
<gene>
    <name evidence="4" type="ORF">BC643_0397</name>
</gene>
<dbReference type="PANTHER" id="PTHR10584:SF157">
    <property type="entry name" value="SULFOFRUCTOSE KINASE"/>
    <property type="match status" value="1"/>
</dbReference>
<dbReference type="Pfam" id="PF00294">
    <property type="entry name" value="PfkB"/>
    <property type="match status" value="1"/>
</dbReference>
<dbReference type="InterPro" id="IPR011611">
    <property type="entry name" value="PfkB_dom"/>
</dbReference>
<keyword evidence="2 4" id="KW-0418">Kinase</keyword>
<keyword evidence="1" id="KW-0808">Transferase</keyword>
<dbReference type="OrthoDB" id="9813569at2"/>
<dbReference type="Proteomes" id="UP000283387">
    <property type="component" value="Unassembled WGS sequence"/>
</dbReference>
<comment type="caution">
    <text evidence="4">The sequence shown here is derived from an EMBL/GenBank/DDBJ whole genome shotgun (WGS) entry which is preliminary data.</text>
</comment>
<protein>
    <submittedName>
        <fullName evidence="4">Sugar/nucleoside kinase (Ribokinase family)</fullName>
    </submittedName>
</protein>
<dbReference type="PANTHER" id="PTHR10584">
    <property type="entry name" value="SUGAR KINASE"/>
    <property type="match status" value="1"/>
</dbReference>
<keyword evidence="5" id="KW-1185">Reference proteome</keyword>
<dbReference type="EMBL" id="RAPN01000001">
    <property type="protein sequence ID" value="RKD90061.1"/>
    <property type="molecule type" value="Genomic_DNA"/>
</dbReference>
<proteinExistence type="predicted"/>
<dbReference type="AlphaFoldDB" id="A0A419W3J7"/>
<evidence type="ECO:0000256" key="1">
    <source>
        <dbReference type="ARBA" id="ARBA00022679"/>
    </source>
</evidence>
<evidence type="ECO:0000313" key="5">
    <source>
        <dbReference type="Proteomes" id="UP000283387"/>
    </source>
</evidence>
<organism evidence="4 5">
    <name type="scientific">Mangrovibacterium diazotrophicum</name>
    <dbReference type="NCBI Taxonomy" id="1261403"/>
    <lineage>
        <taxon>Bacteria</taxon>
        <taxon>Pseudomonadati</taxon>
        <taxon>Bacteroidota</taxon>
        <taxon>Bacteroidia</taxon>
        <taxon>Marinilabiliales</taxon>
        <taxon>Prolixibacteraceae</taxon>
        <taxon>Mangrovibacterium</taxon>
    </lineage>
</organism>
<evidence type="ECO:0000259" key="3">
    <source>
        <dbReference type="Pfam" id="PF00294"/>
    </source>
</evidence>
<dbReference type="Gene3D" id="3.40.1190.20">
    <property type="match status" value="1"/>
</dbReference>
<name>A0A419W3J7_9BACT</name>
<reference evidence="4 5" key="1">
    <citation type="submission" date="2018-09" db="EMBL/GenBank/DDBJ databases">
        <title>Genomic Encyclopedia of Archaeal and Bacterial Type Strains, Phase II (KMG-II): from individual species to whole genera.</title>
        <authorList>
            <person name="Goeker M."/>
        </authorList>
    </citation>
    <scope>NUCLEOTIDE SEQUENCE [LARGE SCALE GENOMIC DNA]</scope>
    <source>
        <strain evidence="4 5">DSM 27148</strain>
    </source>
</reference>
<evidence type="ECO:0000256" key="2">
    <source>
        <dbReference type="ARBA" id="ARBA00022777"/>
    </source>
</evidence>
<accession>A0A419W3J7</accession>
<dbReference type="InterPro" id="IPR029056">
    <property type="entry name" value="Ribokinase-like"/>
</dbReference>
<dbReference type="GO" id="GO:0005829">
    <property type="term" value="C:cytosol"/>
    <property type="evidence" value="ECO:0007669"/>
    <property type="project" value="TreeGrafter"/>
</dbReference>